<dbReference type="PANTHER" id="PTHR46168">
    <property type="entry name" value="ARMADILLO REPEAT ONLY 4"/>
    <property type="match status" value="1"/>
</dbReference>
<protein>
    <recommendedName>
        <fullName evidence="2">DUF7792 domain-containing protein</fullName>
    </recommendedName>
</protein>
<dbReference type="PANTHER" id="PTHR46168:SF1">
    <property type="entry name" value="ARMADILLO REPEAT ONLY 4"/>
    <property type="match status" value="1"/>
</dbReference>
<dbReference type="Pfam" id="PF25055">
    <property type="entry name" value="DUF7792"/>
    <property type="match status" value="1"/>
</dbReference>
<organism evidence="3 4">
    <name type="scientific">Eucalyptus globulus</name>
    <name type="common">Tasmanian blue gum</name>
    <dbReference type="NCBI Taxonomy" id="34317"/>
    <lineage>
        <taxon>Eukaryota</taxon>
        <taxon>Viridiplantae</taxon>
        <taxon>Streptophyta</taxon>
        <taxon>Embryophyta</taxon>
        <taxon>Tracheophyta</taxon>
        <taxon>Spermatophyta</taxon>
        <taxon>Magnoliopsida</taxon>
        <taxon>eudicotyledons</taxon>
        <taxon>Gunneridae</taxon>
        <taxon>Pentapetalae</taxon>
        <taxon>rosids</taxon>
        <taxon>malvids</taxon>
        <taxon>Myrtales</taxon>
        <taxon>Myrtaceae</taxon>
        <taxon>Myrtoideae</taxon>
        <taxon>Eucalypteae</taxon>
        <taxon>Eucalyptus</taxon>
    </lineage>
</organism>
<dbReference type="EMBL" id="JBJKBG010000003">
    <property type="protein sequence ID" value="KAL3745584.1"/>
    <property type="molecule type" value="Genomic_DNA"/>
</dbReference>
<evidence type="ECO:0000256" key="1">
    <source>
        <dbReference type="SAM" id="MobiDB-lite"/>
    </source>
</evidence>
<reference evidence="3 4" key="1">
    <citation type="submission" date="2024-11" db="EMBL/GenBank/DDBJ databases">
        <title>Chromosome-level genome assembly of Eucalyptus globulus Labill. provides insights into its genome evolution.</title>
        <authorList>
            <person name="Li X."/>
        </authorList>
    </citation>
    <scope>NUCLEOTIDE SEQUENCE [LARGE SCALE GENOMIC DNA]</scope>
    <source>
        <strain evidence="3">CL2024</strain>
        <tissue evidence="3">Fresh tender leaves</tissue>
    </source>
</reference>
<dbReference type="InterPro" id="IPR056694">
    <property type="entry name" value="DUF7792"/>
</dbReference>
<proteinExistence type="predicted"/>
<evidence type="ECO:0000313" key="4">
    <source>
        <dbReference type="Proteomes" id="UP001634007"/>
    </source>
</evidence>
<comment type="caution">
    <text evidence="3">The sequence shown here is derived from an EMBL/GenBank/DDBJ whole genome shotgun (WGS) entry which is preliminary data.</text>
</comment>
<sequence length="202" mass="22057">MAAPEEKRMDEVLSQQVRSAADEAESFKSECSKLGKRADRLAQMLRSLARLTASAPSLYERPIRCVATEASRNLEQALALARNFRKIRALLDASLGNLKWLLSVFDTEGEGVGIEVSLPPVVSNEPILAWAWSFIASLHMGPLPVRIEAANRLASLARNSDRNKMIIVDLKESSAPDAQAPEGEFGSPCSRSRHDCASLLGQ</sequence>
<name>A0ABD3L1Q1_EUCGL</name>
<evidence type="ECO:0000259" key="2">
    <source>
        <dbReference type="Pfam" id="PF25055"/>
    </source>
</evidence>
<evidence type="ECO:0000313" key="3">
    <source>
        <dbReference type="EMBL" id="KAL3745584.1"/>
    </source>
</evidence>
<feature type="domain" description="DUF7792" evidence="2">
    <location>
        <begin position="12"/>
        <end position="82"/>
    </location>
</feature>
<gene>
    <name evidence="3" type="ORF">ACJRO7_014666</name>
</gene>
<feature type="region of interest" description="Disordered" evidence="1">
    <location>
        <begin position="174"/>
        <end position="202"/>
    </location>
</feature>
<accession>A0ABD3L1Q1</accession>
<keyword evidence="4" id="KW-1185">Reference proteome</keyword>
<dbReference type="AlphaFoldDB" id="A0ABD3L1Q1"/>
<dbReference type="Proteomes" id="UP001634007">
    <property type="component" value="Unassembled WGS sequence"/>
</dbReference>